<comment type="subcellular location">
    <subcellularLocation>
        <location evidence="1">Cell inner membrane</location>
        <topology evidence="1">Multi-pass membrane protein</topology>
    </subcellularLocation>
    <subcellularLocation>
        <location evidence="9">Cell membrane</location>
        <topology evidence="9">Multi-pass membrane protein</topology>
    </subcellularLocation>
</comment>
<keyword evidence="8 9" id="KW-0472">Membrane</keyword>
<dbReference type="InterPro" id="IPR035906">
    <property type="entry name" value="MetI-like_sf"/>
</dbReference>
<gene>
    <name evidence="11" type="ORF">GA0061102_1005104</name>
</gene>
<proteinExistence type="inferred from homology"/>
<dbReference type="InterPro" id="IPR051613">
    <property type="entry name" value="ABC_transp_permease_HisMQ"/>
</dbReference>
<dbReference type="CDD" id="cd06261">
    <property type="entry name" value="TM_PBP2"/>
    <property type="match status" value="1"/>
</dbReference>
<feature type="transmembrane region" description="Helical" evidence="9">
    <location>
        <begin position="59"/>
        <end position="81"/>
    </location>
</feature>
<evidence type="ECO:0000256" key="6">
    <source>
        <dbReference type="ARBA" id="ARBA00022692"/>
    </source>
</evidence>
<evidence type="ECO:0000313" key="11">
    <source>
        <dbReference type="EMBL" id="SCB18099.1"/>
    </source>
</evidence>
<dbReference type="PANTHER" id="PTHR30133">
    <property type="entry name" value="CATIONIC AMINO ACID TRANSPORTER, MEMBRANE COMPONENT"/>
    <property type="match status" value="1"/>
</dbReference>
<evidence type="ECO:0000256" key="3">
    <source>
        <dbReference type="ARBA" id="ARBA00022448"/>
    </source>
</evidence>
<comment type="similarity">
    <text evidence="2">Belongs to the binding-protein-dependent transport system permease family. HisMQ subfamily.</text>
</comment>
<dbReference type="Proteomes" id="UP000199435">
    <property type="component" value="Unassembled WGS sequence"/>
</dbReference>
<reference evidence="12" key="1">
    <citation type="submission" date="2016-08" db="EMBL/GenBank/DDBJ databases">
        <authorList>
            <person name="Varghese N."/>
            <person name="Submissions Spin"/>
        </authorList>
    </citation>
    <scope>NUCLEOTIDE SEQUENCE [LARGE SCALE GENOMIC DNA]</scope>
    <source>
        <strain evidence="12">HAMBI 2971</strain>
    </source>
</reference>
<dbReference type="InterPro" id="IPR000515">
    <property type="entry name" value="MetI-like"/>
</dbReference>
<accession>A0A1C3URM4</accession>
<dbReference type="Gene3D" id="1.10.3720.10">
    <property type="entry name" value="MetI-like"/>
    <property type="match status" value="1"/>
</dbReference>
<evidence type="ECO:0000259" key="10">
    <source>
        <dbReference type="PROSITE" id="PS50928"/>
    </source>
</evidence>
<dbReference type="PROSITE" id="PS50928">
    <property type="entry name" value="ABC_TM1"/>
    <property type="match status" value="1"/>
</dbReference>
<evidence type="ECO:0000256" key="4">
    <source>
        <dbReference type="ARBA" id="ARBA00022475"/>
    </source>
</evidence>
<keyword evidence="3 9" id="KW-0813">Transport</keyword>
<dbReference type="NCBIfam" id="TIGR01726">
    <property type="entry name" value="HEQRo_perm_3TM"/>
    <property type="match status" value="1"/>
</dbReference>
<evidence type="ECO:0000256" key="8">
    <source>
        <dbReference type="ARBA" id="ARBA00023136"/>
    </source>
</evidence>
<name>A0A1C3URM4_9HYPH</name>
<evidence type="ECO:0000256" key="9">
    <source>
        <dbReference type="RuleBase" id="RU363032"/>
    </source>
</evidence>
<keyword evidence="6 9" id="KW-0812">Transmembrane</keyword>
<dbReference type="EMBL" id="FMAH01000005">
    <property type="protein sequence ID" value="SCB18099.1"/>
    <property type="molecule type" value="Genomic_DNA"/>
</dbReference>
<dbReference type="GO" id="GO:0022857">
    <property type="term" value="F:transmembrane transporter activity"/>
    <property type="evidence" value="ECO:0007669"/>
    <property type="project" value="InterPro"/>
</dbReference>
<organism evidence="11 12">
    <name type="scientific">Rhizobium miluonense</name>
    <dbReference type="NCBI Taxonomy" id="411945"/>
    <lineage>
        <taxon>Bacteria</taxon>
        <taxon>Pseudomonadati</taxon>
        <taxon>Pseudomonadota</taxon>
        <taxon>Alphaproteobacteria</taxon>
        <taxon>Hyphomicrobiales</taxon>
        <taxon>Rhizobiaceae</taxon>
        <taxon>Rhizobium/Agrobacterium group</taxon>
        <taxon>Rhizobium</taxon>
    </lineage>
</organism>
<dbReference type="GO" id="GO:0043190">
    <property type="term" value="C:ATP-binding cassette (ABC) transporter complex"/>
    <property type="evidence" value="ECO:0007669"/>
    <property type="project" value="InterPro"/>
</dbReference>
<feature type="transmembrane region" description="Helical" evidence="9">
    <location>
        <begin position="20"/>
        <end position="47"/>
    </location>
</feature>
<keyword evidence="5" id="KW-0997">Cell inner membrane</keyword>
<dbReference type="AlphaFoldDB" id="A0A1C3URM4"/>
<evidence type="ECO:0000256" key="1">
    <source>
        <dbReference type="ARBA" id="ARBA00004429"/>
    </source>
</evidence>
<evidence type="ECO:0000256" key="7">
    <source>
        <dbReference type="ARBA" id="ARBA00022989"/>
    </source>
</evidence>
<protein>
    <submittedName>
        <fullName evidence="11">Octopine/nopaline transport system permease protein</fullName>
    </submittedName>
</protein>
<feature type="transmembrane region" description="Helical" evidence="9">
    <location>
        <begin position="101"/>
        <end position="120"/>
    </location>
</feature>
<keyword evidence="12" id="KW-1185">Reference proteome</keyword>
<feature type="domain" description="ABC transmembrane type-1" evidence="10">
    <location>
        <begin position="21"/>
        <end position="225"/>
    </location>
</feature>
<dbReference type="InterPro" id="IPR010065">
    <property type="entry name" value="AA_ABC_transptr_permease_3TM"/>
</dbReference>
<dbReference type="Pfam" id="PF00528">
    <property type="entry name" value="BPD_transp_1"/>
    <property type="match status" value="1"/>
</dbReference>
<keyword evidence="4" id="KW-1003">Cell membrane</keyword>
<evidence type="ECO:0000256" key="5">
    <source>
        <dbReference type="ARBA" id="ARBA00022519"/>
    </source>
</evidence>
<sequence>MDAMATLQLLGFGSNGWGALLLVAALMTLAVTATALLIGAVLGAIVASAKLSGNLILKTLGNVYTTVFRGVPELLIIYLIYFGGSSAVTSVGKWLGYDGFLGLPSFAAGALAVGIISGAYQAEVFRGAYLAIAKGELEAASAIGMHGGLRLRRIIIPQVIRYAIPGLGNVWQLSLKDSALISVTGLAELMRTSQVAAGSTRQYFLFFIVGGTLYLILTSLSDRIFNNAERRANRSMPAATIGQA</sequence>
<dbReference type="SUPFAM" id="SSF161098">
    <property type="entry name" value="MetI-like"/>
    <property type="match status" value="1"/>
</dbReference>
<feature type="transmembrane region" description="Helical" evidence="9">
    <location>
        <begin position="203"/>
        <end position="221"/>
    </location>
</feature>
<keyword evidence="7 9" id="KW-1133">Transmembrane helix</keyword>
<evidence type="ECO:0000256" key="2">
    <source>
        <dbReference type="ARBA" id="ARBA00010072"/>
    </source>
</evidence>
<evidence type="ECO:0000313" key="12">
    <source>
        <dbReference type="Proteomes" id="UP000199435"/>
    </source>
</evidence>
<dbReference type="STRING" id="411945.GA0061102_1005104"/>